<dbReference type="AlphaFoldDB" id="A0A6P7TMX1"/>
<evidence type="ECO:0000313" key="3">
    <source>
        <dbReference type="RefSeq" id="XP_029653389.2"/>
    </source>
</evidence>
<gene>
    <name evidence="3" type="primary">LOC115226528</name>
</gene>
<name>A0A6P7TMX1_9MOLL</name>
<evidence type="ECO:0000256" key="1">
    <source>
        <dbReference type="SAM" id="SignalP"/>
    </source>
</evidence>
<dbReference type="Proteomes" id="UP000515154">
    <property type="component" value="Linkage group LG30"/>
</dbReference>
<keyword evidence="2" id="KW-1185">Reference proteome</keyword>
<sequence length="296" mass="33612">MCQFPSTGPTVTILLLVNLATILTVTSDQKFNEAHYERLPPGYSYDYLQASPTEQFSTSRSLLECSGLALSSKSEFFSYNKDSHVCKNYSPKNIMTVVRGNDSNEISYYRSSEWIKTYAISMGANSLIYNSILNIGSPSTWNVDKCNGIHCPNFFRHPILDIWKSLPIYQVKLVLYKKETAVVTMVFNGRNTTLENWFSAKNLKSSPWDDLATSSHNYFSMAGVVKIRRFYVSAFHNACPGDAGWLSINEKFHVCGWERSSYFPAIIYSNTKSKTIWYNGYGTADSMAIFIRMKSN</sequence>
<feature type="signal peptide" evidence="1">
    <location>
        <begin position="1"/>
        <end position="27"/>
    </location>
</feature>
<reference evidence="3" key="1">
    <citation type="submission" date="2025-08" db="UniProtKB">
        <authorList>
            <consortium name="RefSeq"/>
        </authorList>
    </citation>
    <scope>IDENTIFICATION</scope>
</reference>
<dbReference type="RefSeq" id="XP_029653389.2">
    <property type="nucleotide sequence ID" value="XM_029797529.2"/>
</dbReference>
<protein>
    <submittedName>
        <fullName evidence="3">Uncharacterized protein LOC115226528</fullName>
    </submittedName>
</protein>
<evidence type="ECO:0000313" key="2">
    <source>
        <dbReference type="Proteomes" id="UP000515154"/>
    </source>
</evidence>
<feature type="chain" id="PRO_5028890050" evidence="1">
    <location>
        <begin position="28"/>
        <end position="296"/>
    </location>
</feature>
<accession>A0A6P7TMX1</accession>
<keyword evidence="1" id="KW-0732">Signal</keyword>
<organism evidence="2 3">
    <name type="scientific">Octopus sinensis</name>
    <name type="common">East Asian common octopus</name>
    <dbReference type="NCBI Taxonomy" id="2607531"/>
    <lineage>
        <taxon>Eukaryota</taxon>
        <taxon>Metazoa</taxon>
        <taxon>Spiralia</taxon>
        <taxon>Lophotrochozoa</taxon>
        <taxon>Mollusca</taxon>
        <taxon>Cephalopoda</taxon>
        <taxon>Coleoidea</taxon>
        <taxon>Octopodiformes</taxon>
        <taxon>Octopoda</taxon>
        <taxon>Incirrata</taxon>
        <taxon>Octopodidae</taxon>
        <taxon>Octopus</taxon>
    </lineage>
</organism>
<dbReference type="KEGG" id="osn:115226528"/>
<proteinExistence type="predicted"/>